<evidence type="ECO:0000313" key="2">
    <source>
        <dbReference type="Proteomes" id="UP000652354"/>
    </source>
</evidence>
<evidence type="ECO:0000313" key="1">
    <source>
        <dbReference type="EMBL" id="GIG54046.1"/>
    </source>
</evidence>
<dbReference type="AlphaFoldDB" id="A0A919Q187"/>
<reference evidence="1" key="1">
    <citation type="submission" date="2021-01" db="EMBL/GenBank/DDBJ databases">
        <title>Whole genome shotgun sequence of Demequina activiva NBRC 110675.</title>
        <authorList>
            <person name="Komaki H."/>
            <person name="Tamura T."/>
        </authorList>
    </citation>
    <scope>NUCLEOTIDE SEQUENCE</scope>
    <source>
        <strain evidence="1">NBRC 110675</strain>
    </source>
</reference>
<comment type="caution">
    <text evidence="1">The sequence shown here is derived from an EMBL/GenBank/DDBJ whole genome shotgun (WGS) entry which is preliminary data.</text>
</comment>
<protein>
    <submittedName>
        <fullName evidence="1">Uncharacterized protein</fullName>
    </submittedName>
</protein>
<dbReference type="RefSeq" id="WP_203653514.1">
    <property type="nucleotide sequence ID" value="NZ_BONR01000001.1"/>
</dbReference>
<organism evidence="1 2">
    <name type="scientific">Demequina activiva</name>
    <dbReference type="NCBI Taxonomy" id="1582364"/>
    <lineage>
        <taxon>Bacteria</taxon>
        <taxon>Bacillati</taxon>
        <taxon>Actinomycetota</taxon>
        <taxon>Actinomycetes</taxon>
        <taxon>Micrococcales</taxon>
        <taxon>Demequinaceae</taxon>
        <taxon>Demequina</taxon>
    </lineage>
</organism>
<gene>
    <name evidence="1" type="ORF">Dac01nite_07980</name>
</gene>
<dbReference type="Proteomes" id="UP000652354">
    <property type="component" value="Unassembled WGS sequence"/>
</dbReference>
<proteinExistence type="predicted"/>
<keyword evidence="2" id="KW-1185">Reference proteome</keyword>
<dbReference type="EMBL" id="BONR01000001">
    <property type="protein sequence ID" value="GIG54046.1"/>
    <property type="molecule type" value="Genomic_DNA"/>
</dbReference>
<sequence length="87" mass="9167">MTDVPVLTPPVLYLPPHPLAQAADCVEDVRRLLAQAERVEWTSTAARGYRAEIDALAASVGALAAAVEHARDRLASARIAAHGSGQL</sequence>
<accession>A0A919Q187</accession>
<name>A0A919Q187_9MICO</name>